<dbReference type="GeneTree" id="ENSGT01150000286939"/>
<dbReference type="PROSITE" id="PS00028">
    <property type="entry name" value="ZINC_FINGER_C2H2_1"/>
    <property type="match status" value="4"/>
</dbReference>
<dbReference type="FunFam" id="3.30.160.60:FF:002063">
    <property type="entry name" value="RB associated KRAB zinc finger"/>
    <property type="match status" value="1"/>
</dbReference>
<keyword evidence="9" id="KW-0238">DNA-binding</keyword>
<keyword evidence="4" id="KW-0479">Metal-binding</keyword>
<dbReference type="InterPro" id="IPR013087">
    <property type="entry name" value="Znf_C2H2_type"/>
</dbReference>
<evidence type="ECO:0000256" key="8">
    <source>
        <dbReference type="ARBA" id="ARBA00023015"/>
    </source>
</evidence>
<dbReference type="FunFam" id="3.30.160.60:FF:000478">
    <property type="entry name" value="Zinc finger protein 133"/>
    <property type="match status" value="1"/>
</dbReference>
<keyword evidence="16" id="KW-1185">Reference proteome</keyword>
<evidence type="ECO:0000256" key="4">
    <source>
        <dbReference type="ARBA" id="ARBA00022723"/>
    </source>
</evidence>
<proteinExistence type="inferred from homology"/>
<evidence type="ECO:0000256" key="3">
    <source>
        <dbReference type="ARBA" id="ARBA00006991"/>
    </source>
</evidence>
<dbReference type="SMART" id="SM00355">
    <property type="entry name" value="ZnF_C2H2"/>
    <property type="match status" value="4"/>
</dbReference>
<evidence type="ECO:0000259" key="14">
    <source>
        <dbReference type="PROSITE" id="PS50157"/>
    </source>
</evidence>
<reference evidence="15" key="2">
    <citation type="submission" date="2025-09" db="UniProtKB">
        <authorList>
            <consortium name="Ensembl"/>
        </authorList>
    </citation>
    <scope>IDENTIFICATION</scope>
</reference>
<dbReference type="AlphaFoldDB" id="A0A8C5MHT8"/>
<comment type="subcellular location">
    <subcellularLocation>
        <location evidence="2">Nucleus</location>
    </subcellularLocation>
</comment>
<dbReference type="FunFam" id="3.30.160.60:FF:000759">
    <property type="entry name" value="zinc finger protein 16"/>
    <property type="match status" value="1"/>
</dbReference>
<dbReference type="GO" id="GO:0008270">
    <property type="term" value="F:zinc ion binding"/>
    <property type="evidence" value="ECO:0007669"/>
    <property type="project" value="UniProtKB-KW"/>
</dbReference>
<evidence type="ECO:0000256" key="11">
    <source>
        <dbReference type="ARBA" id="ARBA00023242"/>
    </source>
</evidence>
<evidence type="ECO:0000256" key="1">
    <source>
        <dbReference type="ARBA" id="ARBA00003767"/>
    </source>
</evidence>
<dbReference type="PANTHER" id="PTHR24377">
    <property type="entry name" value="IP01015P-RELATED"/>
    <property type="match status" value="1"/>
</dbReference>
<evidence type="ECO:0000256" key="9">
    <source>
        <dbReference type="ARBA" id="ARBA00023125"/>
    </source>
</evidence>
<name>A0A8C5MHT8_9ANUR</name>
<evidence type="ECO:0000256" key="5">
    <source>
        <dbReference type="ARBA" id="ARBA00022737"/>
    </source>
</evidence>
<keyword evidence="6 12" id="KW-0863">Zinc-finger</keyword>
<protein>
    <recommendedName>
        <fullName evidence="14">C2H2-type domain-containing protein</fullName>
    </recommendedName>
</protein>
<evidence type="ECO:0000256" key="10">
    <source>
        <dbReference type="ARBA" id="ARBA00023163"/>
    </source>
</evidence>
<dbReference type="InterPro" id="IPR036236">
    <property type="entry name" value="Znf_C2H2_sf"/>
</dbReference>
<evidence type="ECO:0000256" key="6">
    <source>
        <dbReference type="ARBA" id="ARBA00022771"/>
    </source>
</evidence>
<accession>A0A8C5MHT8</accession>
<dbReference type="Gene3D" id="3.30.160.60">
    <property type="entry name" value="Classic Zinc Finger"/>
    <property type="match status" value="5"/>
</dbReference>
<dbReference type="Proteomes" id="UP000694569">
    <property type="component" value="Unplaced"/>
</dbReference>
<organism evidence="15 16">
    <name type="scientific">Leptobrachium leishanense</name>
    <name type="common">Leishan spiny toad</name>
    <dbReference type="NCBI Taxonomy" id="445787"/>
    <lineage>
        <taxon>Eukaryota</taxon>
        <taxon>Metazoa</taxon>
        <taxon>Chordata</taxon>
        <taxon>Craniata</taxon>
        <taxon>Vertebrata</taxon>
        <taxon>Euteleostomi</taxon>
        <taxon>Amphibia</taxon>
        <taxon>Batrachia</taxon>
        <taxon>Anura</taxon>
        <taxon>Pelobatoidea</taxon>
        <taxon>Megophryidae</taxon>
        <taxon>Leptobrachium</taxon>
    </lineage>
</organism>
<sequence length="462" mass="51451">PSSPVTESKPGLQENQRNIRSSLCKPREGLSRSKSSETDRQVSYEEGNAAPTQARYWFPPGKESTSRKDLADIYPSTVHAQEEYKFTPNQEALASGEGDSIIEVQISAATEQSETEYLSTPMKEEPTLCNGGDLSDADVYSLPEKTRTGYPSRPVSKDLALREEGNPTGIYSPSPLVEQSHVMGQKPKTNADLYVRMFHETDGTSSPPQNTHGPERTSVFSGYNALFSIPSDSLASPGVTKLQPFPAKQQLIKHMKTHRGPKMYPCSDCGKAFNRESHLNLHLRTHTGEKPYTCPECGKSFSQKSHLRRHHSVHTGVKQYGCIECGITFMRKSDLVQHQISHAEGEAFIYKRFLCPETGKYFNGNHSNVTQQKILTAEKPFKCPDCGKCFTLPANLASHRRSHTGEKPFICPERGDCPSNGRAVGSLHAAQGEDPEPPFFYFFIMELEKAYRSRLSNSPPRC</sequence>
<dbReference type="GO" id="GO:0005634">
    <property type="term" value="C:nucleus"/>
    <property type="evidence" value="ECO:0007669"/>
    <property type="project" value="UniProtKB-SubCell"/>
</dbReference>
<keyword evidence="11" id="KW-0539">Nucleus</keyword>
<keyword evidence="8" id="KW-0805">Transcription regulation</keyword>
<feature type="domain" description="C2H2-type" evidence="14">
    <location>
        <begin position="381"/>
        <end position="408"/>
    </location>
</feature>
<dbReference type="InterPro" id="IPR050826">
    <property type="entry name" value="Krueppel_C2H2_ZnFinger"/>
</dbReference>
<keyword evidence="5" id="KW-0677">Repeat</keyword>
<feature type="domain" description="C2H2-type" evidence="14">
    <location>
        <begin position="320"/>
        <end position="347"/>
    </location>
</feature>
<feature type="domain" description="C2H2-type" evidence="14">
    <location>
        <begin position="264"/>
        <end position="291"/>
    </location>
</feature>
<feature type="compositionally biased region" description="Basic and acidic residues" evidence="13">
    <location>
        <begin position="25"/>
        <end position="43"/>
    </location>
</feature>
<feature type="domain" description="C2H2-type" evidence="14">
    <location>
        <begin position="292"/>
        <end position="319"/>
    </location>
</feature>
<reference evidence="15" key="1">
    <citation type="submission" date="2025-08" db="UniProtKB">
        <authorList>
            <consortium name="Ensembl"/>
        </authorList>
    </citation>
    <scope>IDENTIFICATION</scope>
</reference>
<evidence type="ECO:0000256" key="13">
    <source>
        <dbReference type="SAM" id="MobiDB-lite"/>
    </source>
</evidence>
<evidence type="ECO:0000256" key="2">
    <source>
        <dbReference type="ARBA" id="ARBA00004123"/>
    </source>
</evidence>
<dbReference type="Ensembl" id="ENSLLET00000012610.1">
    <property type="protein sequence ID" value="ENSLLEP00000012131.1"/>
    <property type="gene ID" value="ENSLLEG00000007694.1"/>
</dbReference>
<comment type="function">
    <text evidence="1">May be involved in transcriptional regulation.</text>
</comment>
<evidence type="ECO:0000256" key="12">
    <source>
        <dbReference type="PROSITE-ProRule" id="PRU00042"/>
    </source>
</evidence>
<dbReference type="GO" id="GO:0003677">
    <property type="term" value="F:DNA binding"/>
    <property type="evidence" value="ECO:0007669"/>
    <property type="project" value="UniProtKB-KW"/>
</dbReference>
<dbReference type="SUPFAM" id="SSF57667">
    <property type="entry name" value="beta-beta-alpha zinc fingers"/>
    <property type="match status" value="3"/>
</dbReference>
<comment type="similarity">
    <text evidence="3">Belongs to the krueppel C2H2-type zinc-finger protein family.</text>
</comment>
<evidence type="ECO:0000313" key="16">
    <source>
        <dbReference type="Proteomes" id="UP000694569"/>
    </source>
</evidence>
<evidence type="ECO:0000313" key="15">
    <source>
        <dbReference type="Ensembl" id="ENSLLEP00000012131.1"/>
    </source>
</evidence>
<keyword evidence="7" id="KW-0862">Zinc</keyword>
<dbReference type="FunFam" id="3.30.160.60:FF:000100">
    <property type="entry name" value="Zinc finger 45-like"/>
    <property type="match status" value="1"/>
</dbReference>
<dbReference type="Pfam" id="PF00096">
    <property type="entry name" value="zf-C2H2"/>
    <property type="match status" value="3"/>
</dbReference>
<dbReference type="PROSITE" id="PS50157">
    <property type="entry name" value="ZINC_FINGER_C2H2_2"/>
    <property type="match status" value="4"/>
</dbReference>
<evidence type="ECO:0000256" key="7">
    <source>
        <dbReference type="ARBA" id="ARBA00022833"/>
    </source>
</evidence>
<feature type="region of interest" description="Disordered" evidence="13">
    <location>
        <begin position="1"/>
        <end position="68"/>
    </location>
</feature>
<keyword evidence="10" id="KW-0804">Transcription</keyword>